<evidence type="ECO:0000313" key="13">
    <source>
        <dbReference type="Ensembl" id="ENSPEMP00000033039.1"/>
    </source>
</evidence>
<evidence type="ECO:0000256" key="1">
    <source>
        <dbReference type="ARBA" id="ARBA00004162"/>
    </source>
</evidence>
<dbReference type="Gene3D" id="2.60.40.10">
    <property type="entry name" value="Immunoglobulins"/>
    <property type="match status" value="2"/>
</dbReference>
<evidence type="ECO:0000256" key="10">
    <source>
        <dbReference type="ARBA" id="ARBA00023319"/>
    </source>
</evidence>
<keyword evidence="14" id="KW-1185">Reference proteome</keyword>
<dbReference type="GO" id="GO:0019221">
    <property type="term" value="P:cytokine-mediated signaling pathway"/>
    <property type="evidence" value="ECO:0007669"/>
    <property type="project" value="TreeGrafter"/>
</dbReference>
<feature type="domain" description="Ig-like" evidence="12">
    <location>
        <begin position="28"/>
        <end position="113"/>
    </location>
</feature>
<evidence type="ECO:0000256" key="3">
    <source>
        <dbReference type="ARBA" id="ARBA00022692"/>
    </source>
</evidence>
<sequence length="247" mass="27346">MNPFHTVLLYLGSPLLLTYFPAGTLQKPTLWAEPSSVIASGDDVTIWCEGSKETQIYFLYKEGSSAPWDSHIPKDPGNKAMFSIASMEKNNSGKYCCYSYKSAGWTERSDSIELVVTGVYPTNITLSALSSPVVTSGGNVTFQCVSQKAYYRFILMKEDEKFSRPLPSQKIHPKLFGAVFTVGPVTPNQRWRVDIKDAILLPWSSVVFMSPSAIADQLMCPFNGDLLCTILLTDAPPFFLLLCWGPS</sequence>
<evidence type="ECO:0000256" key="6">
    <source>
        <dbReference type="ARBA" id="ARBA00022989"/>
    </source>
</evidence>
<keyword evidence="3" id="KW-0812">Transmembrane</keyword>
<accession>A0A8C8UQL4</accession>
<keyword evidence="2" id="KW-1003">Cell membrane</keyword>
<dbReference type="PROSITE" id="PS50835">
    <property type="entry name" value="IG_LIKE"/>
    <property type="match status" value="1"/>
</dbReference>
<keyword evidence="10" id="KW-0393">Immunoglobulin domain</keyword>
<evidence type="ECO:0000256" key="7">
    <source>
        <dbReference type="ARBA" id="ARBA00023136"/>
    </source>
</evidence>
<keyword evidence="4 11" id="KW-0732">Signal</keyword>
<dbReference type="GO" id="GO:0002764">
    <property type="term" value="P:immune response-regulating signaling pathway"/>
    <property type="evidence" value="ECO:0007669"/>
    <property type="project" value="TreeGrafter"/>
</dbReference>
<feature type="chain" id="PRO_5034315585" description="Ig-like domain-containing protein" evidence="11">
    <location>
        <begin position="27"/>
        <end position="247"/>
    </location>
</feature>
<dbReference type="Proteomes" id="UP000694547">
    <property type="component" value="Unassembled WGS sequence"/>
</dbReference>
<evidence type="ECO:0000256" key="2">
    <source>
        <dbReference type="ARBA" id="ARBA00022475"/>
    </source>
</evidence>
<name>A0A8C8UQL4_PERMB</name>
<dbReference type="PANTHER" id="PTHR11738">
    <property type="entry name" value="MHC CLASS I NK CELL RECEPTOR"/>
    <property type="match status" value="1"/>
</dbReference>
<dbReference type="PANTHER" id="PTHR11738:SF179">
    <property type="entry name" value="LEUKOCYTE IMMUNOGLOBULIN-LIKE RECEPTOR SUBFAMILY A MEMBER 5"/>
    <property type="match status" value="1"/>
</dbReference>
<dbReference type="FunFam" id="2.60.40.10:FF:000049">
    <property type="entry name" value="Leukocyte immunoglobulin-like receptor subfamily B member 1"/>
    <property type="match status" value="2"/>
</dbReference>
<evidence type="ECO:0000256" key="5">
    <source>
        <dbReference type="ARBA" id="ARBA00022737"/>
    </source>
</evidence>
<proteinExistence type="predicted"/>
<keyword evidence="6" id="KW-1133">Transmembrane helix</keyword>
<dbReference type="GO" id="GO:0032396">
    <property type="term" value="F:inhibitory MHC class I receptor activity"/>
    <property type="evidence" value="ECO:0007669"/>
    <property type="project" value="TreeGrafter"/>
</dbReference>
<evidence type="ECO:0000256" key="4">
    <source>
        <dbReference type="ARBA" id="ARBA00022729"/>
    </source>
</evidence>
<organism evidence="13 14">
    <name type="scientific">Peromyscus maniculatus bairdii</name>
    <name type="common">Prairie deer mouse</name>
    <dbReference type="NCBI Taxonomy" id="230844"/>
    <lineage>
        <taxon>Eukaryota</taxon>
        <taxon>Metazoa</taxon>
        <taxon>Chordata</taxon>
        <taxon>Craniata</taxon>
        <taxon>Vertebrata</taxon>
        <taxon>Euteleostomi</taxon>
        <taxon>Mammalia</taxon>
        <taxon>Eutheria</taxon>
        <taxon>Euarchontoglires</taxon>
        <taxon>Glires</taxon>
        <taxon>Rodentia</taxon>
        <taxon>Myomorpha</taxon>
        <taxon>Muroidea</taxon>
        <taxon>Cricetidae</taxon>
        <taxon>Neotominae</taxon>
        <taxon>Peromyscus</taxon>
    </lineage>
</organism>
<dbReference type="InterPro" id="IPR007110">
    <property type="entry name" value="Ig-like_dom"/>
</dbReference>
<dbReference type="InterPro" id="IPR003599">
    <property type="entry name" value="Ig_sub"/>
</dbReference>
<dbReference type="Ensembl" id="ENSPEMT00000037525.1">
    <property type="protein sequence ID" value="ENSPEMP00000033039.1"/>
    <property type="gene ID" value="ENSPEMG00000027718.1"/>
</dbReference>
<dbReference type="SMART" id="SM00409">
    <property type="entry name" value="IG"/>
    <property type="match status" value="1"/>
</dbReference>
<keyword evidence="8" id="KW-1015">Disulfide bond</keyword>
<dbReference type="InterPro" id="IPR050412">
    <property type="entry name" value="Ig-like_Receptors_ImmuneReg"/>
</dbReference>
<dbReference type="CDD" id="cd16843">
    <property type="entry name" value="IgC2_D1_D2_LILR_KIR_like"/>
    <property type="match status" value="1"/>
</dbReference>
<evidence type="ECO:0000259" key="12">
    <source>
        <dbReference type="PROSITE" id="PS50835"/>
    </source>
</evidence>
<comment type="subcellular location">
    <subcellularLocation>
        <location evidence="1">Cell membrane</location>
        <topology evidence="1">Single-pass membrane protein</topology>
    </subcellularLocation>
</comment>
<evidence type="ECO:0000256" key="11">
    <source>
        <dbReference type="SAM" id="SignalP"/>
    </source>
</evidence>
<dbReference type="GO" id="GO:0005886">
    <property type="term" value="C:plasma membrane"/>
    <property type="evidence" value="ECO:0007669"/>
    <property type="project" value="UniProtKB-SubCell"/>
</dbReference>
<protein>
    <recommendedName>
        <fullName evidence="12">Ig-like domain-containing protein</fullName>
    </recommendedName>
</protein>
<dbReference type="AlphaFoldDB" id="A0A8C8UQL4"/>
<keyword evidence="7" id="KW-0472">Membrane</keyword>
<keyword evidence="9" id="KW-0325">Glycoprotein</keyword>
<dbReference type="InterPro" id="IPR036179">
    <property type="entry name" value="Ig-like_dom_sf"/>
</dbReference>
<feature type="signal peptide" evidence="11">
    <location>
        <begin position="1"/>
        <end position="26"/>
    </location>
</feature>
<evidence type="ECO:0000256" key="9">
    <source>
        <dbReference type="ARBA" id="ARBA00023180"/>
    </source>
</evidence>
<reference evidence="14" key="1">
    <citation type="submission" date="2018-10" db="EMBL/GenBank/DDBJ databases">
        <title>Improved assembly of the deer mouse Peromyscus maniculatus genome.</title>
        <authorList>
            <person name="Lassance J.-M."/>
            <person name="Hoekstra H.E."/>
        </authorList>
    </citation>
    <scope>NUCLEOTIDE SEQUENCE [LARGE SCALE GENOMIC DNA]</scope>
</reference>
<reference evidence="13" key="2">
    <citation type="submission" date="2025-08" db="UniProtKB">
        <authorList>
            <consortium name="Ensembl"/>
        </authorList>
    </citation>
    <scope>IDENTIFICATION</scope>
</reference>
<evidence type="ECO:0000256" key="8">
    <source>
        <dbReference type="ARBA" id="ARBA00023157"/>
    </source>
</evidence>
<evidence type="ECO:0000313" key="14">
    <source>
        <dbReference type="Proteomes" id="UP000694547"/>
    </source>
</evidence>
<keyword evidence="5" id="KW-0677">Repeat</keyword>
<dbReference type="GeneTree" id="ENSGT01100000263478"/>
<dbReference type="InterPro" id="IPR013783">
    <property type="entry name" value="Ig-like_fold"/>
</dbReference>
<dbReference type="SUPFAM" id="SSF48726">
    <property type="entry name" value="Immunoglobulin"/>
    <property type="match status" value="2"/>
</dbReference>
<dbReference type="Pfam" id="PF13895">
    <property type="entry name" value="Ig_2"/>
    <property type="match status" value="1"/>
</dbReference>
<reference evidence="13" key="3">
    <citation type="submission" date="2025-09" db="UniProtKB">
        <authorList>
            <consortium name="Ensembl"/>
        </authorList>
    </citation>
    <scope>IDENTIFICATION</scope>
</reference>